<accession>A0ABX3HKI2</accession>
<sequence>MSAIRTSPASTTAEIRNFIRPYAILPMVKAAFERDSQIFLSMHTLDPYVAWLSQARERLTQEDLMIKEQAHQNGISIIEKQHIDGTLRIRYQCQAGIGDLAIPDTEVAEEAAELMRRLLTF</sequence>
<dbReference type="Proteomes" id="UP000187412">
    <property type="component" value="Unassembled WGS sequence"/>
</dbReference>
<organism evidence="1 2">
    <name type="scientific">Paenibacillus borealis</name>
    <dbReference type="NCBI Taxonomy" id="160799"/>
    <lineage>
        <taxon>Bacteria</taxon>
        <taxon>Bacillati</taxon>
        <taxon>Bacillota</taxon>
        <taxon>Bacilli</taxon>
        <taxon>Bacillales</taxon>
        <taxon>Paenibacillaceae</taxon>
        <taxon>Paenibacillus</taxon>
    </lineage>
</organism>
<dbReference type="EMBL" id="MPTB01000008">
    <property type="protein sequence ID" value="OMD49964.1"/>
    <property type="molecule type" value="Genomic_DNA"/>
</dbReference>
<reference evidence="1 2" key="1">
    <citation type="submission" date="2016-10" db="EMBL/GenBank/DDBJ databases">
        <title>Paenibacillus species isolates.</title>
        <authorList>
            <person name="Beno S.M."/>
        </authorList>
    </citation>
    <scope>NUCLEOTIDE SEQUENCE [LARGE SCALE GENOMIC DNA]</scope>
    <source>
        <strain evidence="1 2">FSL H7-0744</strain>
    </source>
</reference>
<protein>
    <submittedName>
        <fullName evidence="1">Uncharacterized protein</fullName>
    </submittedName>
</protein>
<name>A0ABX3HKI2_PAEBO</name>
<keyword evidence="2" id="KW-1185">Reference proteome</keyword>
<evidence type="ECO:0000313" key="1">
    <source>
        <dbReference type="EMBL" id="OMD49964.1"/>
    </source>
</evidence>
<proteinExistence type="predicted"/>
<evidence type="ECO:0000313" key="2">
    <source>
        <dbReference type="Proteomes" id="UP000187412"/>
    </source>
</evidence>
<gene>
    <name evidence="1" type="ORF">BSK56_08445</name>
</gene>
<dbReference type="InterPro" id="IPR058600">
    <property type="entry name" value="YhjD-like"/>
</dbReference>
<dbReference type="RefSeq" id="WP_076110125.1">
    <property type="nucleotide sequence ID" value="NZ_MPTB01000008.1"/>
</dbReference>
<dbReference type="Pfam" id="PF26325">
    <property type="entry name" value="YhjD"/>
    <property type="match status" value="1"/>
</dbReference>
<comment type="caution">
    <text evidence="1">The sequence shown here is derived from an EMBL/GenBank/DDBJ whole genome shotgun (WGS) entry which is preliminary data.</text>
</comment>